<evidence type="ECO:0000256" key="3">
    <source>
        <dbReference type="ARBA" id="ARBA00021330"/>
    </source>
</evidence>
<evidence type="ECO:0000256" key="6">
    <source>
        <dbReference type="ARBA" id="ARBA00022691"/>
    </source>
</evidence>
<comment type="catalytic activity">
    <reaction evidence="12">
        <text>small RNA 3'-end nucleotide + S-adenosyl-L-methionine = small RNA 3'-end 2'-O-methylnucleotide + S-adenosyl-L-homocysteine + H(+)</text>
        <dbReference type="Rhea" id="RHEA:37887"/>
        <dbReference type="Rhea" id="RHEA-COMP:10415"/>
        <dbReference type="Rhea" id="RHEA-COMP:10416"/>
        <dbReference type="ChEBI" id="CHEBI:15378"/>
        <dbReference type="ChEBI" id="CHEBI:57856"/>
        <dbReference type="ChEBI" id="CHEBI:59789"/>
        <dbReference type="ChEBI" id="CHEBI:74896"/>
        <dbReference type="ChEBI" id="CHEBI:74898"/>
        <dbReference type="EC" id="2.1.1.386"/>
    </reaction>
</comment>
<dbReference type="GO" id="GO:0003723">
    <property type="term" value="F:RNA binding"/>
    <property type="evidence" value="ECO:0007669"/>
    <property type="project" value="UniProtKB-KW"/>
</dbReference>
<name>A0A250FFV5_9FLAO</name>
<dbReference type="GO" id="GO:0005737">
    <property type="term" value="C:cytoplasm"/>
    <property type="evidence" value="ECO:0007669"/>
    <property type="project" value="TreeGrafter"/>
</dbReference>
<evidence type="ECO:0000313" key="14">
    <source>
        <dbReference type="EMBL" id="ATA82907.1"/>
    </source>
</evidence>
<evidence type="ECO:0000256" key="5">
    <source>
        <dbReference type="ARBA" id="ARBA00022679"/>
    </source>
</evidence>
<dbReference type="InterPro" id="IPR026610">
    <property type="entry name" value="Hen1"/>
</dbReference>
<keyword evidence="5" id="KW-0808">Transferase</keyword>
<keyword evidence="6" id="KW-0949">S-adenosyl-L-methionine</keyword>
<protein>
    <recommendedName>
        <fullName evidence="3">Small RNA 2'-O-methyltransferase</fullName>
        <ecNumber evidence="11">2.1.1.386</ecNumber>
    </recommendedName>
</protein>
<dbReference type="InterPro" id="IPR029063">
    <property type="entry name" value="SAM-dependent_MTases_sf"/>
</dbReference>
<dbReference type="EC" id="2.1.1.386" evidence="11"/>
<dbReference type="EMBL" id="CP022384">
    <property type="protein sequence ID" value="ATA82907.1"/>
    <property type="molecule type" value="Genomic_DNA"/>
</dbReference>
<evidence type="ECO:0000256" key="9">
    <source>
        <dbReference type="ARBA" id="ARBA00022884"/>
    </source>
</evidence>
<dbReference type="PANTHER" id="PTHR21404">
    <property type="entry name" value="HEN1"/>
    <property type="match status" value="1"/>
</dbReference>
<evidence type="ECO:0000256" key="11">
    <source>
        <dbReference type="ARBA" id="ARBA00035025"/>
    </source>
</evidence>
<dbReference type="AlphaFoldDB" id="A0A250FFV5"/>
<evidence type="ECO:0000256" key="7">
    <source>
        <dbReference type="ARBA" id="ARBA00022723"/>
    </source>
</evidence>
<evidence type="ECO:0000256" key="4">
    <source>
        <dbReference type="ARBA" id="ARBA00022603"/>
    </source>
</evidence>
<gene>
    <name evidence="14" type="ORF">CGC53_03405</name>
</gene>
<evidence type="ECO:0000256" key="8">
    <source>
        <dbReference type="ARBA" id="ARBA00022842"/>
    </source>
</evidence>
<sequence length="439" mass="51095">MIIQIHSQNPRLLDVLNKNPETDFGIYAKALRNGQLVGNAVSAHQYDVVFQDTRYSYLPEESNQIDFQSYCSPLVILHCCNEFFKDQLQEKEAYFQQSIKWLGQPRKEVDTMPCTIEVKNLYINSSWYKNGEFLLARYFKNCHITPLIGNNVALKVEGKTIFEAINLLSFIAVITHITNEYGEYTYIDDSFAQKYARILTNIDDVPYFVFYLFIKRAVKSERQLSEIKGAFEAYFSTKGLNIDFQFTDTHGSRMAFVINEFGFETPVLDIGCGELKYYRRFMRKNYNYKLPYFATDVDPEVVAYVQTLREKMEADNLVFLKSLDDFAYTKPVNILLTEVIEHNTPEEAKALVTRCLQIPFHKMIITTPDSRFNVHYFEDPDSALRHSDHHFEWDDTQFRAFISEVTAAFPQYQVRYEGIGDRINGVCPTQAAVIENFKS</sequence>
<evidence type="ECO:0000256" key="10">
    <source>
        <dbReference type="ARBA" id="ARBA00023158"/>
    </source>
</evidence>
<keyword evidence="9" id="KW-0694">RNA-binding</keyword>
<evidence type="ECO:0000256" key="2">
    <source>
        <dbReference type="ARBA" id="ARBA00009026"/>
    </source>
</evidence>
<keyword evidence="15" id="KW-1185">Reference proteome</keyword>
<proteinExistence type="inferred from homology"/>
<dbReference type="InterPro" id="IPR053890">
    <property type="entry name" value="Hen1-like_N"/>
</dbReference>
<reference evidence="15" key="1">
    <citation type="submission" date="2017-06" db="EMBL/GenBank/DDBJ databases">
        <title>Capnocytophaga spp. assemblies.</title>
        <authorList>
            <person name="Gulvik C.A."/>
        </authorList>
    </citation>
    <scope>NUCLEOTIDE SEQUENCE [LARGE SCALE GENOMIC DNA]</scope>
    <source>
        <strain evidence="15">H6253</strain>
    </source>
</reference>
<keyword evidence="4" id="KW-0489">Methyltransferase</keyword>
<organism evidence="14 15">
    <name type="scientific">Capnocytophaga leadbetteri</name>
    <dbReference type="NCBI Taxonomy" id="327575"/>
    <lineage>
        <taxon>Bacteria</taxon>
        <taxon>Pseudomonadati</taxon>
        <taxon>Bacteroidota</taxon>
        <taxon>Flavobacteriia</taxon>
        <taxon>Flavobacteriales</taxon>
        <taxon>Flavobacteriaceae</taxon>
        <taxon>Capnocytophaga</taxon>
    </lineage>
</organism>
<dbReference type="Pfam" id="PF22032">
    <property type="entry name" value="Hen1_N"/>
    <property type="match status" value="1"/>
</dbReference>
<keyword evidence="7" id="KW-0479">Metal-binding</keyword>
<dbReference type="Gene3D" id="3.40.50.150">
    <property type="entry name" value="Vaccinia Virus protein VP39"/>
    <property type="match status" value="1"/>
</dbReference>
<dbReference type="Proteomes" id="UP000217276">
    <property type="component" value="Chromosome"/>
</dbReference>
<evidence type="ECO:0000313" key="15">
    <source>
        <dbReference type="Proteomes" id="UP000217276"/>
    </source>
</evidence>
<keyword evidence="10" id="KW-0943">RNA-mediated gene silencing</keyword>
<evidence type="ECO:0000256" key="1">
    <source>
        <dbReference type="ARBA" id="ARBA00001946"/>
    </source>
</evidence>
<dbReference type="PANTHER" id="PTHR21404:SF3">
    <property type="entry name" value="SMALL RNA 2'-O-METHYLTRANSFERASE"/>
    <property type="match status" value="1"/>
</dbReference>
<keyword evidence="8" id="KW-0460">Magnesium</keyword>
<comment type="cofactor">
    <cofactor evidence="1">
        <name>Mg(2+)</name>
        <dbReference type="ChEBI" id="CHEBI:18420"/>
    </cofactor>
</comment>
<feature type="domain" description="Hen1-like N-terminal" evidence="13">
    <location>
        <begin position="2"/>
        <end position="234"/>
    </location>
</feature>
<accession>A0A250FFV5</accession>
<dbReference type="GO" id="GO:0046872">
    <property type="term" value="F:metal ion binding"/>
    <property type="evidence" value="ECO:0007669"/>
    <property type="project" value="UniProtKB-KW"/>
</dbReference>
<dbReference type="SUPFAM" id="SSF53335">
    <property type="entry name" value="S-adenosyl-L-methionine-dependent methyltransferases"/>
    <property type="match status" value="1"/>
</dbReference>
<evidence type="ECO:0000259" key="13">
    <source>
        <dbReference type="Pfam" id="PF22032"/>
    </source>
</evidence>
<dbReference type="GO" id="GO:0001510">
    <property type="term" value="P:RNA methylation"/>
    <property type="evidence" value="ECO:0007669"/>
    <property type="project" value="InterPro"/>
</dbReference>
<evidence type="ECO:0000256" key="12">
    <source>
        <dbReference type="ARBA" id="ARBA00048418"/>
    </source>
</evidence>
<dbReference type="KEGG" id="clk:CGC53_03405"/>
<comment type="similarity">
    <text evidence="2">Belongs to the methyltransferase superfamily. HEN1 family.</text>
</comment>
<dbReference type="GO" id="GO:0090486">
    <property type="term" value="F:small RNA 2'-O-methyltransferase activity"/>
    <property type="evidence" value="ECO:0007669"/>
    <property type="project" value="UniProtKB-EC"/>
</dbReference>
<dbReference type="GO" id="GO:0030422">
    <property type="term" value="P:siRNA processing"/>
    <property type="evidence" value="ECO:0007669"/>
    <property type="project" value="TreeGrafter"/>
</dbReference>